<dbReference type="EMBL" id="CP011125">
    <property type="protein sequence ID" value="AKF04545.1"/>
    <property type="molecule type" value="Genomic_DNA"/>
</dbReference>
<protein>
    <submittedName>
        <fullName evidence="2">Uncharacterized protein</fullName>
    </submittedName>
</protein>
<keyword evidence="3" id="KW-1185">Reference proteome</keyword>
<reference evidence="2 3" key="1">
    <citation type="submission" date="2015-03" db="EMBL/GenBank/DDBJ databases">
        <title>Genome assembly of Sandaracinus amylolyticus DSM 53668.</title>
        <authorList>
            <person name="Sharma G."/>
            <person name="Subramanian S."/>
        </authorList>
    </citation>
    <scope>NUCLEOTIDE SEQUENCE [LARGE SCALE GENOMIC DNA]</scope>
    <source>
        <strain evidence="2 3">DSM 53668</strain>
    </source>
</reference>
<accession>A0A0F6YH42</accession>
<evidence type="ECO:0000313" key="2">
    <source>
        <dbReference type="EMBL" id="AKF04545.1"/>
    </source>
</evidence>
<feature type="region of interest" description="Disordered" evidence="1">
    <location>
        <begin position="1"/>
        <end position="49"/>
    </location>
</feature>
<gene>
    <name evidence="2" type="ORF">DB32_001694</name>
</gene>
<dbReference type="AlphaFoldDB" id="A0A0F6YH42"/>
<dbReference type="Proteomes" id="UP000034883">
    <property type="component" value="Chromosome"/>
</dbReference>
<sequence length="49" mass="5403">MIELERAALHVGQTRAEQARKPRHPPSSRSHVAPSDAPHRVDPALRCVA</sequence>
<dbReference type="KEGG" id="samy:DB32_001694"/>
<organism evidence="2 3">
    <name type="scientific">Sandaracinus amylolyticus</name>
    <dbReference type="NCBI Taxonomy" id="927083"/>
    <lineage>
        <taxon>Bacteria</taxon>
        <taxon>Pseudomonadati</taxon>
        <taxon>Myxococcota</taxon>
        <taxon>Polyangia</taxon>
        <taxon>Polyangiales</taxon>
        <taxon>Sandaracinaceae</taxon>
        <taxon>Sandaracinus</taxon>
    </lineage>
</organism>
<evidence type="ECO:0000256" key="1">
    <source>
        <dbReference type="SAM" id="MobiDB-lite"/>
    </source>
</evidence>
<proteinExistence type="predicted"/>
<name>A0A0F6YH42_9BACT</name>
<evidence type="ECO:0000313" key="3">
    <source>
        <dbReference type="Proteomes" id="UP000034883"/>
    </source>
</evidence>